<proteinExistence type="predicted"/>
<protein>
    <submittedName>
        <fullName evidence="1">Uncharacterized protein</fullName>
    </submittedName>
</protein>
<dbReference type="EMBL" id="JASPKY010000261">
    <property type="protein sequence ID" value="KAK9712579.1"/>
    <property type="molecule type" value="Genomic_DNA"/>
</dbReference>
<evidence type="ECO:0000313" key="1">
    <source>
        <dbReference type="EMBL" id="KAK9712579.1"/>
    </source>
</evidence>
<keyword evidence="2" id="KW-1185">Reference proteome</keyword>
<organism evidence="1 2">
    <name type="scientific">Popillia japonica</name>
    <name type="common">Japanese beetle</name>
    <dbReference type="NCBI Taxonomy" id="7064"/>
    <lineage>
        <taxon>Eukaryota</taxon>
        <taxon>Metazoa</taxon>
        <taxon>Ecdysozoa</taxon>
        <taxon>Arthropoda</taxon>
        <taxon>Hexapoda</taxon>
        <taxon>Insecta</taxon>
        <taxon>Pterygota</taxon>
        <taxon>Neoptera</taxon>
        <taxon>Endopterygota</taxon>
        <taxon>Coleoptera</taxon>
        <taxon>Polyphaga</taxon>
        <taxon>Scarabaeiformia</taxon>
        <taxon>Scarabaeidae</taxon>
        <taxon>Rutelinae</taxon>
        <taxon>Popillia</taxon>
    </lineage>
</organism>
<gene>
    <name evidence="1" type="ORF">QE152_g24813</name>
</gene>
<dbReference type="AlphaFoldDB" id="A0AAW1K478"/>
<name>A0AAW1K478_POPJA</name>
<reference evidence="1 2" key="1">
    <citation type="journal article" date="2024" name="BMC Genomics">
        <title>De novo assembly and annotation of Popillia japonica's genome with initial clues to its potential as an invasive pest.</title>
        <authorList>
            <person name="Cucini C."/>
            <person name="Boschi S."/>
            <person name="Funari R."/>
            <person name="Cardaioli E."/>
            <person name="Iannotti N."/>
            <person name="Marturano G."/>
            <person name="Paoli F."/>
            <person name="Bruttini M."/>
            <person name="Carapelli A."/>
            <person name="Frati F."/>
            <person name="Nardi F."/>
        </authorList>
    </citation>
    <scope>NUCLEOTIDE SEQUENCE [LARGE SCALE GENOMIC DNA]</scope>
    <source>
        <strain evidence="1">DMR45628</strain>
    </source>
</reference>
<sequence length="1083" mass="128065">MAKIVNLCQEFYVLNTGHIPESKEKLNRYIIKIKKQVTNDCDLTELLDLIQPNTNTEELFKLEIAIAVGNISFPLTSLKRGNLLLIKRILRYSEFLRYAFRQISAEQLVVEVMPCLSYSTKIKLLNKLAMHLDDEYLLETYYNGLQFEYPDFLIYVLPGCSIEFIKETINQPNYSISERSLYLTIKNKIMLLGDDLKTIEQRYGIFSSFPKAIAHLANNNVDLFWLLEENFRFTVELGALTTKNVLRNNLEKIQLGEDLLNILDWNMFHKVLKKNNMLTEFVGYCFLTERSDVFKENDMLILKFIQATEPKEKVWETIRRGYEEKYSVDFFENLLSFRICEDIIKVILNCESDRDKIWDYISEYCHRLMYLQSPNVIIPILKERLITTDSPSLINKMFENCALHKDNRSFQEVLDFLFHTFRYEIKMFGILFYDFCDWDYFEEFNPNMWAVIDDVFELHNHHQCLVKCHLPFYFNHLVESGKSVEKYFQSLIASLHLTDKMNENPFAGRKYEYIALEAFGNILEELCHGNLYCYMCMKYTQWVLDHNQRCRSNRILLTKYPNIIYFFVSSLFKDATNSLYSCLKQFEFEQFDIAFWKNIRIRIREDILIWYKRYHPERLIQNKEDVFRYNTYKVTIFLKNLYHYPQQNVIDTYKTYARNVLCRIDYDRACFAAIFLSIFAQDEFYNLAETMKPSPDGKIPYGITFDKVTLQRAISEAIKNIDSSKNKLILIKQYCIGYYVKYCCGTFMNVCANTPEFAVLLFLKGIKDNTNLKHVKRAKKAFLCKSVAAETIVSEQAETTKIKDVSSLLNNMPAEQVLPYLRREFTDTNCSRFLDQLDDITDEEIKQFDVKVLKFFLEQTLFIKDMGEFYYRCIFVSTGQTKFELLDYCIHLFKKFIETHRSKIGIDPAFHAVITEFIEALCDNSIESQENAEVMVELLLRYPTIIDPEVSISAYLTLEFTVLYFESDFDFEELGRRCNVMVSHYIEKYGGVVIDVFSKVLRRLFRNNNENDKVNLLRGLLEEFNTNAAVLALHILPPYCLNSDSSSSDDDDHEKLNQFYEILKQSKEPVIKFFLHMQRNSYD</sequence>
<evidence type="ECO:0000313" key="2">
    <source>
        <dbReference type="Proteomes" id="UP001458880"/>
    </source>
</evidence>
<accession>A0AAW1K478</accession>
<comment type="caution">
    <text evidence="1">The sequence shown here is derived from an EMBL/GenBank/DDBJ whole genome shotgun (WGS) entry which is preliminary data.</text>
</comment>
<dbReference type="Proteomes" id="UP001458880">
    <property type="component" value="Unassembled WGS sequence"/>
</dbReference>